<reference evidence="5" key="1">
    <citation type="journal article" date="2019" name="Mol. Phylogenet. Evol.">
        <title>Morphological evolution and classification of the red algal order Ceramiales inferred using plastid phylogenomics.</title>
        <authorList>
            <person name="Diaz-Tapia P."/>
            <person name="Pasella M.M."/>
            <person name="Verbruggen H."/>
            <person name="Maggs C.A."/>
        </authorList>
    </citation>
    <scope>NUCLEOTIDE SEQUENCE</scope>
    <source>
        <strain evidence="5">HV6547_1</strain>
    </source>
</reference>
<proteinExistence type="inferred from homology"/>
<dbReference type="InterPro" id="IPR000271">
    <property type="entry name" value="Ribosomal_bL34"/>
</dbReference>
<dbReference type="EMBL" id="MK814617">
    <property type="protein sequence ID" value="QCI05130.1"/>
    <property type="molecule type" value="Genomic_DNA"/>
</dbReference>
<evidence type="ECO:0000256" key="1">
    <source>
        <dbReference type="ARBA" id="ARBA00010111"/>
    </source>
</evidence>
<evidence type="ECO:0000256" key="2">
    <source>
        <dbReference type="ARBA" id="ARBA00022980"/>
    </source>
</evidence>
<sequence length="41" mass="4912">MNKGTNLKKRRKSGFLVRMRTASGKKIIKLRRSKKRYKISF</sequence>
<feature type="compositionally biased region" description="Basic residues" evidence="4">
    <location>
        <begin position="1"/>
        <end position="13"/>
    </location>
</feature>
<feature type="region of interest" description="Disordered" evidence="4">
    <location>
        <begin position="1"/>
        <end position="20"/>
    </location>
</feature>
<dbReference type="AlphaFoldDB" id="A0A4D6WRW8"/>
<reference evidence="5" key="2">
    <citation type="submission" date="2019-04" db="EMBL/GenBank/DDBJ databases">
        <authorList>
            <person name="Pasella M."/>
        </authorList>
    </citation>
    <scope>NUCLEOTIDE SEQUENCE</scope>
    <source>
        <strain evidence="5">HV6547_1</strain>
    </source>
</reference>
<keyword evidence="2 5" id="KW-0689">Ribosomal protein</keyword>
<keyword evidence="5" id="KW-0934">Plastid</keyword>
<evidence type="ECO:0000256" key="3">
    <source>
        <dbReference type="ARBA" id="ARBA00023274"/>
    </source>
</evidence>
<organism evidence="5">
    <name type="scientific">Centroceras clavulatum</name>
    <dbReference type="NCBI Taxonomy" id="159503"/>
    <lineage>
        <taxon>Eukaryota</taxon>
        <taxon>Rhodophyta</taxon>
        <taxon>Florideophyceae</taxon>
        <taxon>Rhodymeniophycidae</taxon>
        <taxon>Ceramiales</taxon>
        <taxon>Ceramiaceae</taxon>
        <taxon>Centroceras</taxon>
    </lineage>
</organism>
<dbReference type="GO" id="GO:0003735">
    <property type="term" value="F:structural constituent of ribosome"/>
    <property type="evidence" value="ECO:0007669"/>
    <property type="project" value="InterPro"/>
</dbReference>
<dbReference type="Gene3D" id="1.10.287.3980">
    <property type="match status" value="1"/>
</dbReference>
<evidence type="ECO:0000256" key="4">
    <source>
        <dbReference type="SAM" id="MobiDB-lite"/>
    </source>
</evidence>
<evidence type="ECO:0000313" key="5">
    <source>
        <dbReference type="EMBL" id="QCI05130.1"/>
    </source>
</evidence>
<gene>
    <name evidence="5" type="primary">rpl34</name>
</gene>
<dbReference type="GO" id="GO:0005840">
    <property type="term" value="C:ribosome"/>
    <property type="evidence" value="ECO:0007669"/>
    <property type="project" value="UniProtKB-KW"/>
</dbReference>
<name>A0A4D6WRW8_9FLOR</name>
<dbReference type="NCBIfam" id="TIGR01030">
    <property type="entry name" value="rpmH_bact"/>
    <property type="match status" value="1"/>
</dbReference>
<accession>A0A4D6WRW8</accession>
<dbReference type="GO" id="GO:0006412">
    <property type="term" value="P:translation"/>
    <property type="evidence" value="ECO:0007669"/>
    <property type="project" value="InterPro"/>
</dbReference>
<protein>
    <submittedName>
        <fullName evidence="5">Ribosomal protein L34</fullName>
    </submittedName>
</protein>
<dbReference type="Pfam" id="PF00468">
    <property type="entry name" value="Ribosomal_L34"/>
    <property type="match status" value="1"/>
</dbReference>
<dbReference type="GO" id="GO:1990904">
    <property type="term" value="C:ribonucleoprotein complex"/>
    <property type="evidence" value="ECO:0007669"/>
    <property type="project" value="UniProtKB-KW"/>
</dbReference>
<comment type="similarity">
    <text evidence="1">Belongs to the bacterial ribosomal protein bL34 family.</text>
</comment>
<keyword evidence="3" id="KW-0687">Ribonucleoprotein</keyword>
<geneLocation type="plastid" evidence="5"/>